<gene>
    <name evidence="2" type="ORF">LzC2_30980</name>
</gene>
<name>A0ABX1VJN0_9PLAN</name>
<dbReference type="SUPFAM" id="SSF48452">
    <property type="entry name" value="TPR-like"/>
    <property type="match status" value="2"/>
</dbReference>
<dbReference type="InterPro" id="IPR011990">
    <property type="entry name" value="TPR-like_helical_dom_sf"/>
</dbReference>
<comment type="caution">
    <text evidence="2">The sequence shown here is derived from an EMBL/GenBank/DDBJ whole genome shotgun (WGS) entry which is preliminary data.</text>
</comment>
<dbReference type="Proteomes" id="UP000609651">
    <property type="component" value="Unassembled WGS sequence"/>
</dbReference>
<reference evidence="2 3" key="1">
    <citation type="journal article" date="2020" name="Syst. Appl. Microbiol.">
        <title>Alienimonas chondri sp. nov., a novel planctomycete isolated from the biofilm of the red alga Chondrus crispus.</title>
        <authorList>
            <person name="Vitorino I."/>
            <person name="Albuquerque L."/>
            <person name="Wiegand S."/>
            <person name="Kallscheuer N."/>
            <person name="da Costa M.S."/>
            <person name="Lobo-da-Cunha A."/>
            <person name="Jogler C."/>
            <person name="Lage O.M."/>
        </authorList>
    </citation>
    <scope>NUCLEOTIDE SEQUENCE [LARGE SCALE GENOMIC DNA]</scope>
    <source>
        <strain evidence="2 3">LzC2</strain>
    </source>
</reference>
<evidence type="ECO:0000256" key="1">
    <source>
        <dbReference type="SAM" id="MobiDB-lite"/>
    </source>
</evidence>
<feature type="compositionally biased region" description="Pro residues" evidence="1">
    <location>
        <begin position="787"/>
        <end position="796"/>
    </location>
</feature>
<feature type="region of interest" description="Disordered" evidence="1">
    <location>
        <begin position="773"/>
        <end position="796"/>
    </location>
</feature>
<evidence type="ECO:0008006" key="4">
    <source>
        <dbReference type="Google" id="ProtNLM"/>
    </source>
</evidence>
<accession>A0ABX1VJN0</accession>
<sequence>MGTMGAGAYGVHWARPVSRPPGERLTEALELIDAHPPPFGLATVEVAEDILARGRAAALAAPLLGEETKGVRPGPPPILPDVPGAAAYVVGLEAFGRASEDRAEDATAAAYLLRAEREGVPPPRRHRFLVATGLSLLRAGRPSLAFVRLERAMQPQNTAGVLELADRSALWAGLVDAALRDGRAETLAAAWVRLASAPVPDSSSHAADLFRARGRIAVERKDASAAADALNQLQRVGGRGGELAVRLALLTDDLPAARVALPPVPRFPLPTDVTPLLLHGRVEEASGDLQLALVRYHAAAETAPDTADALSARLAEARMLTATGRFEEAEEALALAVEQASVMNDEASESLGDELQRACEGAIRAAADSPNGVAHCVALCDTVEPALGAPLARRLKAEVLGAAAGEDPARSAAAARAFAAWATVEPDRDRRRLALLSASRNYRRAGEPAAALAQLDRVPLTGDADPGGLRLERAELLLDLGQAAEARTAADALVHDLPSDPATPAARVLIGRAALEAGDPEGAEAAWTAVLKDSGLTPAAAEWRESLFARAQLAAGRAQAAVPPVALPDATAGDDVGAALTAAAKLLGECLAYYPDDPAADVARLARARCLLARQQRLDATESPVDPLNKPRRDALIAADLTAALADFREVESGLRIEAANADPSPAEVARLRLARLGAAECLTRLGRPEAGAVAVAAAVDQDPLSVRSAAALLDLAAARRASGDEEGGRLAAEQARLTMTRLPEESLAPAASPLSRAEWDRLFLLARRSTEAEAGRADADGAGGDDPPPARNAAP</sequence>
<proteinExistence type="predicted"/>
<evidence type="ECO:0000313" key="3">
    <source>
        <dbReference type="Proteomes" id="UP000609651"/>
    </source>
</evidence>
<dbReference type="EMBL" id="WTPX01000113">
    <property type="protein sequence ID" value="NNJ27001.1"/>
    <property type="molecule type" value="Genomic_DNA"/>
</dbReference>
<dbReference type="Gene3D" id="1.25.40.10">
    <property type="entry name" value="Tetratricopeptide repeat domain"/>
    <property type="match status" value="3"/>
</dbReference>
<organism evidence="2 3">
    <name type="scientific">Alienimonas chondri</name>
    <dbReference type="NCBI Taxonomy" id="2681879"/>
    <lineage>
        <taxon>Bacteria</taxon>
        <taxon>Pseudomonadati</taxon>
        <taxon>Planctomycetota</taxon>
        <taxon>Planctomycetia</taxon>
        <taxon>Planctomycetales</taxon>
        <taxon>Planctomycetaceae</taxon>
        <taxon>Alienimonas</taxon>
    </lineage>
</organism>
<protein>
    <recommendedName>
        <fullName evidence="4">Tetratricopeptide repeat protein</fullName>
    </recommendedName>
</protein>
<keyword evidence="3" id="KW-1185">Reference proteome</keyword>
<evidence type="ECO:0000313" key="2">
    <source>
        <dbReference type="EMBL" id="NNJ27001.1"/>
    </source>
</evidence>